<sequence>MEGGYTSIPTSQLVGSVPPVVDGGSQDAKTNLQIFPPGIGNFGHRASETPYGEDAQEANSWSGIFSISSYQPYFNVDTDFVFDRLICSVYPMDDFFRKIDANPDLYGPIWISTTLVFMLSAWGNCAAYFMRNQSKTDIAWNFDVNYVNWAACVIYGYMLAVPTAIYLVLRYFETNAALVHLWCIWGYSLFIFIPTSLLMVIPVEILRWIIILLTGAASAYFIALNMKHFTRGTMTLFFWSSVRPFCNLFSLSSSRWLSLLNTFFFECLCVYNCCSECLCKHILQTLETIVINCKRCERKR</sequence>
<feature type="domain" description="Yip1" evidence="7">
    <location>
        <begin position="93"/>
        <end position="232"/>
    </location>
</feature>
<protein>
    <recommendedName>
        <fullName evidence="6">Protein YIP</fullName>
    </recommendedName>
</protein>
<accession>A0A835S7D6</accession>
<dbReference type="PANTHER" id="PTHR12822">
    <property type="entry name" value="PROTEIN YIPF"/>
    <property type="match status" value="1"/>
</dbReference>
<gene>
    <name evidence="8" type="ORF">HPP92_003399</name>
</gene>
<name>A0A835S7D6_VANPL</name>
<dbReference type="OrthoDB" id="413520at2759"/>
<dbReference type="GO" id="GO:0031267">
    <property type="term" value="F:small GTPase binding"/>
    <property type="evidence" value="ECO:0007669"/>
    <property type="project" value="InterPro"/>
</dbReference>
<comment type="caution">
    <text evidence="6">Lacks conserved residue(s) required for the propagation of feature annotation.</text>
</comment>
<evidence type="ECO:0000256" key="1">
    <source>
        <dbReference type="ARBA" id="ARBA00004141"/>
    </source>
</evidence>
<dbReference type="AlphaFoldDB" id="A0A835S7D6"/>
<comment type="subcellular location">
    <subcellularLocation>
        <location evidence="6">Golgi apparatus membrane</location>
        <topology evidence="6">Multi-pass membrane protein</topology>
    </subcellularLocation>
    <subcellularLocation>
        <location evidence="1">Membrane</location>
        <topology evidence="1">Multi-pass membrane protein</topology>
    </subcellularLocation>
</comment>
<reference evidence="8 9" key="1">
    <citation type="journal article" date="2020" name="Nat. Food">
        <title>A phased Vanilla planifolia genome enables genetic improvement of flavour and production.</title>
        <authorList>
            <person name="Hasing T."/>
            <person name="Tang H."/>
            <person name="Brym M."/>
            <person name="Khazi F."/>
            <person name="Huang T."/>
            <person name="Chambers A.H."/>
        </authorList>
    </citation>
    <scope>NUCLEOTIDE SEQUENCE [LARGE SCALE GENOMIC DNA]</scope>
    <source>
        <tissue evidence="8">Leaf</tissue>
    </source>
</reference>
<comment type="caution">
    <text evidence="8">The sequence shown here is derived from an EMBL/GenBank/DDBJ whole genome shotgun (WGS) entry which is preliminary data.</text>
</comment>
<evidence type="ECO:0000256" key="3">
    <source>
        <dbReference type="ARBA" id="ARBA00022692"/>
    </source>
</evidence>
<dbReference type="InterPro" id="IPR006977">
    <property type="entry name" value="Yip1_dom"/>
</dbReference>
<dbReference type="GO" id="GO:0016192">
    <property type="term" value="P:vesicle-mediated transport"/>
    <property type="evidence" value="ECO:0007669"/>
    <property type="project" value="InterPro"/>
</dbReference>
<evidence type="ECO:0000256" key="2">
    <source>
        <dbReference type="ARBA" id="ARBA00010596"/>
    </source>
</evidence>
<evidence type="ECO:0000313" key="8">
    <source>
        <dbReference type="EMBL" id="KAG0498708.1"/>
    </source>
</evidence>
<dbReference type="InterPro" id="IPR039765">
    <property type="entry name" value="Yip5/YIPF1/YIPF2"/>
</dbReference>
<keyword evidence="3 6" id="KW-0812">Transmembrane</keyword>
<dbReference type="Proteomes" id="UP000636800">
    <property type="component" value="Chromosome 1"/>
</dbReference>
<evidence type="ECO:0000259" key="7">
    <source>
        <dbReference type="Pfam" id="PF04893"/>
    </source>
</evidence>
<evidence type="ECO:0000256" key="4">
    <source>
        <dbReference type="ARBA" id="ARBA00022989"/>
    </source>
</evidence>
<feature type="transmembrane region" description="Helical" evidence="6">
    <location>
        <begin position="146"/>
        <end position="169"/>
    </location>
</feature>
<dbReference type="PANTHER" id="PTHR12822:SF5">
    <property type="entry name" value="PROTEIN YIP"/>
    <property type="match status" value="1"/>
</dbReference>
<dbReference type="EMBL" id="JADCNL010000001">
    <property type="protein sequence ID" value="KAG0498708.1"/>
    <property type="molecule type" value="Genomic_DNA"/>
</dbReference>
<organism evidence="8 9">
    <name type="scientific">Vanilla planifolia</name>
    <name type="common">Vanilla</name>
    <dbReference type="NCBI Taxonomy" id="51239"/>
    <lineage>
        <taxon>Eukaryota</taxon>
        <taxon>Viridiplantae</taxon>
        <taxon>Streptophyta</taxon>
        <taxon>Embryophyta</taxon>
        <taxon>Tracheophyta</taxon>
        <taxon>Spermatophyta</taxon>
        <taxon>Magnoliopsida</taxon>
        <taxon>Liliopsida</taxon>
        <taxon>Asparagales</taxon>
        <taxon>Orchidaceae</taxon>
        <taxon>Vanilloideae</taxon>
        <taxon>Vanilleae</taxon>
        <taxon>Vanilla</taxon>
    </lineage>
</organism>
<dbReference type="GO" id="GO:0000139">
    <property type="term" value="C:Golgi membrane"/>
    <property type="evidence" value="ECO:0007669"/>
    <property type="project" value="UniProtKB-SubCell"/>
</dbReference>
<evidence type="ECO:0000256" key="5">
    <source>
        <dbReference type="ARBA" id="ARBA00023136"/>
    </source>
</evidence>
<feature type="transmembrane region" description="Helical" evidence="6">
    <location>
        <begin position="176"/>
        <end position="199"/>
    </location>
</feature>
<proteinExistence type="inferred from homology"/>
<evidence type="ECO:0000313" key="9">
    <source>
        <dbReference type="Proteomes" id="UP000636800"/>
    </source>
</evidence>
<keyword evidence="5 6" id="KW-0472">Membrane</keyword>
<evidence type="ECO:0000256" key="6">
    <source>
        <dbReference type="RuleBase" id="RU361264"/>
    </source>
</evidence>
<feature type="transmembrane region" description="Helical" evidence="6">
    <location>
        <begin position="105"/>
        <end position="130"/>
    </location>
</feature>
<dbReference type="Pfam" id="PF04893">
    <property type="entry name" value="Yip1"/>
    <property type="match status" value="1"/>
</dbReference>
<comment type="similarity">
    <text evidence="2 6">Belongs to the YIP1 family.</text>
</comment>
<keyword evidence="4 6" id="KW-1133">Transmembrane helix</keyword>
<keyword evidence="9" id="KW-1185">Reference proteome</keyword>
<feature type="transmembrane region" description="Helical" evidence="6">
    <location>
        <begin position="205"/>
        <end position="224"/>
    </location>
</feature>